<keyword evidence="1" id="KW-0812">Transmembrane</keyword>
<dbReference type="RefSeq" id="WP_210157407.1">
    <property type="nucleotide sequence ID" value="NZ_JAFCNB010000011.1"/>
</dbReference>
<reference evidence="2" key="1">
    <citation type="submission" date="2021-02" db="EMBL/GenBank/DDBJ databases">
        <title>Draft genome sequence of Microbispora sp. RL4-1S isolated from rice leaves in Thailand.</title>
        <authorList>
            <person name="Muangham S."/>
            <person name="Duangmal K."/>
        </authorList>
    </citation>
    <scope>NUCLEOTIDE SEQUENCE</scope>
    <source>
        <strain evidence="2">RL4-1S</strain>
    </source>
</reference>
<dbReference type="AlphaFoldDB" id="A0A940WJI0"/>
<organism evidence="2 3">
    <name type="scientific">Microbispora oryzae</name>
    <dbReference type="NCBI Taxonomy" id="2806554"/>
    <lineage>
        <taxon>Bacteria</taxon>
        <taxon>Bacillati</taxon>
        <taxon>Actinomycetota</taxon>
        <taxon>Actinomycetes</taxon>
        <taxon>Streptosporangiales</taxon>
        <taxon>Streptosporangiaceae</taxon>
        <taxon>Microbispora</taxon>
    </lineage>
</organism>
<accession>A0A940WJI0</accession>
<dbReference type="Proteomes" id="UP000674234">
    <property type="component" value="Unassembled WGS sequence"/>
</dbReference>
<feature type="transmembrane region" description="Helical" evidence="1">
    <location>
        <begin position="24"/>
        <end position="42"/>
    </location>
</feature>
<keyword evidence="3" id="KW-1185">Reference proteome</keyword>
<evidence type="ECO:0000313" key="2">
    <source>
        <dbReference type="EMBL" id="MBP2706118.1"/>
    </source>
</evidence>
<feature type="transmembrane region" description="Helical" evidence="1">
    <location>
        <begin position="99"/>
        <end position="122"/>
    </location>
</feature>
<keyword evidence="1" id="KW-1133">Transmembrane helix</keyword>
<evidence type="ECO:0000313" key="3">
    <source>
        <dbReference type="Proteomes" id="UP000674234"/>
    </source>
</evidence>
<name>A0A940WJI0_9ACTN</name>
<feature type="transmembrane region" description="Helical" evidence="1">
    <location>
        <begin position="134"/>
        <end position="156"/>
    </location>
</feature>
<comment type="caution">
    <text evidence="2">The sequence shown here is derived from an EMBL/GenBank/DDBJ whole genome shotgun (WGS) entry which is preliminary data.</text>
</comment>
<evidence type="ECO:0000256" key="1">
    <source>
        <dbReference type="SAM" id="Phobius"/>
    </source>
</evidence>
<dbReference type="EMBL" id="JAFCNB010000011">
    <property type="protein sequence ID" value="MBP2706118.1"/>
    <property type="molecule type" value="Genomic_DNA"/>
</dbReference>
<proteinExistence type="predicted"/>
<keyword evidence="1" id="KW-0472">Membrane</keyword>
<protein>
    <submittedName>
        <fullName evidence="2">Uncharacterized protein</fullName>
    </submittedName>
</protein>
<feature type="transmembrane region" description="Helical" evidence="1">
    <location>
        <begin position="65"/>
        <end position="87"/>
    </location>
</feature>
<gene>
    <name evidence="2" type="ORF">JOL79_20115</name>
</gene>
<sequence>MPDHRLPYPTDLTDQEWAMNRRALVCWLGAILLSTVPNWALLPVDTKIYICAYMDTEGGYSGRDVLGLGFGAMAALLPFTLIVLAVAAWRSLPQRRRHLAWIGAGGAFATAAYHALSTVAFFSPYCPEGSQGPGFVFLLYGAVAALVLTAGAIGAGDKPNADAETRS</sequence>